<dbReference type="InterPro" id="IPR028098">
    <property type="entry name" value="Glyco_trans_4-like_N"/>
</dbReference>
<dbReference type="GO" id="GO:0016757">
    <property type="term" value="F:glycosyltransferase activity"/>
    <property type="evidence" value="ECO:0007669"/>
    <property type="project" value="InterPro"/>
</dbReference>
<feature type="domain" description="Glycosyltransferase subfamily 4-like N-terminal" evidence="2">
    <location>
        <begin position="16"/>
        <end position="198"/>
    </location>
</feature>
<evidence type="ECO:0000259" key="2">
    <source>
        <dbReference type="Pfam" id="PF13439"/>
    </source>
</evidence>
<dbReference type="Pfam" id="PF00534">
    <property type="entry name" value="Glycos_transf_1"/>
    <property type="match status" value="1"/>
</dbReference>
<dbReference type="CDD" id="cd03801">
    <property type="entry name" value="GT4_PimA-like"/>
    <property type="match status" value="1"/>
</dbReference>
<dbReference type="InterPro" id="IPR001296">
    <property type="entry name" value="Glyco_trans_1"/>
</dbReference>
<dbReference type="RefSeq" id="WP_112573957.1">
    <property type="nucleotide sequence ID" value="NZ_CP043450.1"/>
</dbReference>
<evidence type="ECO:0000259" key="1">
    <source>
        <dbReference type="Pfam" id="PF00534"/>
    </source>
</evidence>
<dbReference type="EMBL" id="CP043450">
    <property type="protein sequence ID" value="QEM11420.1"/>
    <property type="molecule type" value="Genomic_DNA"/>
</dbReference>
<dbReference type="AlphaFoldDB" id="A0A5C1I289"/>
<dbReference type="KEGG" id="mrub:DEO27_015750"/>
<evidence type="ECO:0000313" key="4">
    <source>
        <dbReference type="Proteomes" id="UP000251402"/>
    </source>
</evidence>
<dbReference type="PANTHER" id="PTHR12526:SF638">
    <property type="entry name" value="SPORE COAT PROTEIN SA"/>
    <property type="match status" value="1"/>
</dbReference>
<dbReference type="PANTHER" id="PTHR12526">
    <property type="entry name" value="GLYCOSYLTRANSFERASE"/>
    <property type="match status" value="1"/>
</dbReference>
<name>A0A5C1I289_9SPHI</name>
<dbReference type="Proteomes" id="UP000251402">
    <property type="component" value="Chromosome"/>
</dbReference>
<organism evidence="3 4">
    <name type="scientific">Mucilaginibacter rubeus</name>
    <dbReference type="NCBI Taxonomy" id="2027860"/>
    <lineage>
        <taxon>Bacteria</taxon>
        <taxon>Pseudomonadati</taxon>
        <taxon>Bacteroidota</taxon>
        <taxon>Sphingobacteriia</taxon>
        <taxon>Sphingobacteriales</taxon>
        <taxon>Sphingobacteriaceae</taxon>
        <taxon>Mucilaginibacter</taxon>
    </lineage>
</organism>
<evidence type="ECO:0000313" key="3">
    <source>
        <dbReference type="EMBL" id="QEM11420.1"/>
    </source>
</evidence>
<dbReference type="SUPFAM" id="SSF53756">
    <property type="entry name" value="UDP-Glycosyltransferase/glycogen phosphorylase"/>
    <property type="match status" value="1"/>
</dbReference>
<protein>
    <submittedName>
        <fullName evidence="3">Glycosyltransferase family 4 protein</fullName>
    </submittedName>
</protein>
<accession>A0A5C1I289</accession>
<feature type="domain" description="Glycosyl transferase family 1" evidence="1">
    <location>
        <begin position="212"/>
        <end position="375"/>
    </location>
</feature>
<proteinExistence type="predicted"/>
<gene>
    <name evidence="3" type="ORF">DEO27_015750</name>
</gene>
<sequence length="398" mass="45111">MKIAYISYEYPPDTAVGGIATYVHQVSRMMLARGHTVEVFCASTHRTISEVVDGIKVNRVLCTDREIFHTIILPFFETANEAGKFDLMESPEFSGDGLSIKRNFMHIPLVVRLHIPWFLVDIINNHYLTYLQKCRFMLSGIIRGKLYRRFWKPRNTKTDPDYLTTMLADQIHTPSISLGDIVARKWRIDRNRILNIPNLFAPGKELLSIPSSTNTNTITYIGRLEVRKGLVKLAAALSIVLKAKPFIKVKFVGGIQKSPVKGLDMKEYLLEKLKDYRDNLEFTLVPAHQIAEVYANTDICVFPSIWENFPYSCLEAMSAARGIVASREGGMKDMLEDCDGGLLIDPSNHTEIAKELIRLIDNPDLRVKLGENARKKVATAYSNEKIGALLEENYSKLI</sequence>
<dbReference type="Gene3D" id="3.40.50.2000">
    <property type="entry name" value="Glycogen Phosphorylase B"/>
    <property type="match status" value="2"/>
</dbReference>
<reference evidence="3" key="1">
    <citation type="submission" date="2019-08" db="EMBL/GenBank/DDBJ databases">
        <title>Comparative genome analysis confer to the adaptation heavy metal polluted environment.</title>
        <authorList>
            <person name="Li Y."/>
        </authorList>
    </citation>
    <scope>NUCLEOTIDE SEQUENCE [LARGE SCALE GENOMIC DNA]</scope>
    <source>
        <strain evidence="3">P1</strain>
    </source>
</reference>
<keyword evidence="4" id="KW-1185">Reference proteome</keyword>
<dbReference type="Pfam" id="PF13439">
    <property type="entry name" value="Glyco_transf_4"/>
    <property type="match status" value="1"/>
</dbReference>
<dbReference type="OrthoDB" id="9806653at2"/>